<comment type="caution">
    <text evidence="2">The sequence shown here is derived from an EMBL/GenBank/DDBJ whole genome shotgun (WGS) entry which is preliminary data.</text>
</comment>
<dbReference type="OrthoDB" id="120976at2759"/>
<feature type="region of interest" description="Disordered" evidence="1">
    <location>
        <begin position="346"/>
        <end position="367"/>
    </location>
</feature>
<dbReference type="Proteomes" id="UP000038009">
    <property type="component" value="Unassembled WGS sequence"/>
</dbReference>
<keyword evidence="3" id="KW-1185">Reference proteome</keyword>
<dbReference type="PANTHER" id="PTHR19879:SF1">
    <property type="entry name" value="CANNONBALL-RELATED"/>
    <property type="match status" value="1"/>
</dbReference>
<dbReference type="EMBL" id="LJSK01000008">
    <property type="protein sequence ID" value="KPI90274.1"/>
    <property type="molecule type" value="Genomic_DNA"/>
</dbReference>
<dbReference type="InterPro" id="IPR015943">
    <property type="entry name" value="WD40/YVTN_repeat-like_dom_sf"/>
</dbReference>
<dbReference type="InterPro" id="IPR036322">
    <property type="entry name" value="WD40_repeat_dom_sf"/>
</dbReference>
<accession>A0A0N1I3E2</accession>
<organism evidence="2 3">
    <name type="scientific">Leptomonas seymouri</name>
    <dbReference type="NCBI Taxonomy" id="5684"/>
    <lineage>
        <taxon>Eukaryota</taxon>
        <taxon>Discoba</taxon>
        <taxon>Euglenozoa</taxon>
        <taxon>Kinetoplastea</taxon>
        <taxon>Metakinetoplastina</taxon>
        <taxon>Trypanosomatida</taxon>
        <taxon>Trypanosomatidae</taxon>
        <taxon>Leishmaniinae</taxon>
        <taxon>Leptomonas</taxon>
    </lineage>
</organism>
<dbReference type="InterPro" id="IPR001680">
    <property type="entry name" value="WD40_rpt"/>
</dbReference>
<gene>
    <name evidence="2" type="ORF">ABL78_0656</name>
</gene>
<evidence type="ECO:0000313" key="3">
    <source>
        <dbReference type="Proteomes" id="UP000038009"/>
    </source>
</evidence>
<name>A0A0N1I3E2_LEPSE</name>
<dbReference type="GO" id="GO:0016251">
    <property type="term" value="F:RNA polymerase II general transcription initiation factor activity"/>
    <property type="evidence" value="ECO:0007669"/>
    <property type="project" value="TreeGrafter"/>
</dbReference>
<dbReference type="SUPFAM" id="SSF50978">
    <property type="entry name" value="WD40 repeat-like"/>
    <property type="match status" value="1"/>
</dbReference>
<feature type="region of interest" description="Disordered" evidence="1">
    <location>
        <begin position="1100"/>
        <end position="1121"/>
    </location>
</feature>
<dbReference type="Gene3D" id="2.130.10.10">
    <property type="entry name" value="YVTN repeat-like/Quinoprotein amine dehydrogenase"/>
    <property type="match status" value="2"/>
</dbReference>
<proteinExistence type="predicted"/>
<dbReference type="PANTHER" id="PTHR19879">
    <property type="entry name" value="TRANSCRIPTION INITIATION FACTOR TFIID"/>
    <property type="match status" value="1"/>
</dbReference>
<dbReference type="SUPFAM" id="SSF52047">
    <property type="entry name" value="RNI-like"/>
    <property type="match status" value="1"/>
</dbReference>
<dbReference type="InterPro" id="IPR032675">
    <property type="entry name" value="LRR_dom_sf"/>
</dbReference>
<evidence type="ECO:0000313" key="2">
    <source>
        <dbReference type="EMBL" id="KPI90274.1"/>
    </source>
</evidence>
<reference evidence="2 3" key="1">
    <citation type="journal article" date="2015" name="PLoS Pathog.">
        <title>Leptomonas seymouri: Adaptations to the Dixenous Life Cycle Analyzed by Genome Sequencing, Transcriptome Profiling and Co-infection with Leishmania donovani.</title>
        <authorList>
            <person name="Kraeva N."/>
            <person name="Butenko A."/>
            <person name="Hlavacova J."/>
            <person name="Kostygov A."/>
            <person name="Myskova J."/>
            <person name="Grybchuk D."/>
            <person name="Lestinova T."/>
            <person name="Votypka J."/>
            <person name="Volf P."/>
            <person name="Opperdoes F."/>
            <person name="Flegontov P."/>
            <person name="Lukes J."/>
            <person name="Yurchenko V."/>
        </authorList>
    </citation>
    <scope>NUCLEOTIDE SEQUENCE [LARGE SCALE GENOMIC DNA]</scope>
    <source>
        <strain evidence="2 3">ATCC 30220</strain>
    </source>
</reference>
<dbReference type="Gene3D" id="3.80.10.10">
    <property type="entry name" value="Ribonuclease Inhibitor"/>
    <property type="match status" value="1"/>
</dbReference>
<dbReference type="GO" id="GO:0005669">
    <property type="term" value="C:transcription factor TFIID complex"/>
    <property type="evidence" value="ECO:0007669"/>
    <property type="project" value="TreeGrafter"/>
</dbReference>
<dbReference type="GO" id="GO:0006367">
    <property type="term" value="P:transcription initiation at RNA polymerase II promoter"/>
    <property type="evidence" value="ECO:0007669"/>
    <property type="project" value="TreeGrafter"/>
</dbReference>
<protein>
    <submittedName>
        <fullName evidence="2">Uncharacterized protein</fullName>
    </submittedName>
</protein>
<dbReference type="Pfam" id="PF00400">
    <property type="entry name" value="WD40"/>
    <property type="match status" value="1"/>
</dbReference>
<dbReference type="OMA" id="VLYEAHE"/>
<dbReference type="VEuPathDB" id="TriTrypDB:Lsey_0008_0610"/>
<sequence length="1828" mass="197841">MRDFYACCRALSHKANTALVEQLPVLQYGAMVDLTRNYVGPAGLQAVAVVLPLNPNVTELRAPRNGLTNDAVVIFCRAMRGHSHLAVLDFSSNTDISLAGGLALLSLAQRMPSLREVHLEGTHVPSAVLTKLSRALEMNVTKAATAAPKNAARTITSASARRLVATTPTAALKHASATHPQEDTNETLSALEERVRIAVQDGYQLPPAVPSTGWRVLEIPILAPPFLFDTEIELLCTNVFPRLNREFLPHQIILRPVVVLDTSSGSAKSSVAGTPLGSGRKQPAPRTIGSYNRELHFLPVCDVTSAVARGRFAAIELIGDRPGDYAQVSASAMLELQQHYAASNGSYSAVQPTEEGEGEQRGDASAPTLADRQGTLQPVLYEAHETALRTTQWLLIATRRETRLMHVPAALAPLLTADPSVAHPDRHHTVVRDIVYDGTSTVTDVDDMRGSLAGAPPSELTNIVRTLEWDYGAEEYQWKRHLAWRRHVVASAPVKELVLSQYSATFDGTDPSGAVRLKDVEAFEAGIYNRLRTLVRACLISRKTPVGENGGVVSEDSDTLSYHNVYNIFHNLSLRKLWSSIFVQSVAGLSSGAIKKNVMNRIVLYAANPPSRNSLLLYGHDDTSLAMFMCRAAHRLQSLQHAYTLALYTSRSSVLLEEPTDVRSFVVHVVSQLTTDAAVLRYVHAEVDTERLRSFFLQLLSGTVRATAKSTAARVTGTSTATGSNNPVLASAGLPDYVARFVLGVKAPSAEGDGVSTAAKASEDGDTAAAAQAFVIVADGIDKLVPPVRPCSVLVHTTGDGSGTGSYAEPANWADANNVDGGAGASAFAANKDSSMSTGSMSLMDTLLPRALARNVRFIAGCRADSAAFDSLRHLGRDSVETLGLGPASANEVEQYLSPVFLSRLGLTFSEDDFECARAKKDAANGEYMGYLQDAARGTHEAPGFLTQTQVIQSFPATTADAAQAVYDRLLCTFGLPLTRSVLGLLTASRWGLTISDLRALLPQLSVCRLQELLRLLRPVLEQEMPQEASAVMGCASGNAQLGTVRLGVQSFLDVVHRKALQAVADEQQFDNDSRVWHTQLAQYYLSIVYKCLSTRKADKHGVPQSFNRDNAAATPGDEDSCPQWLAEQRRAMKEVIYHMTESGAFWPQLDATILSLPFLKQVYEQGLGYAYLRDLTAAFNERYQRHLLGEDIGEASWQKALPQTDAAMVPLEAVTPTNATAAAGAARYALPAVLIRMRDYVRFAHDNGLLLSLRPSLVAQTALQIPATALNAVQRDTVTFLYRQLLGQLQSGSNDAQRKLGESELYRSIYFTSSITGAISSKNAATHLGPVTCAAYLPNRKFIVTASRDRSLAWVNPQSGIVIWHARQPTTPVVSLTMCRTSAYVAAVTEDRSVWIYDGLQGKLVTQCRGGEWFDAPIASLVFTARGRYLWVVTTNMRARCFECETGHLRCTLGVPELLLDGPKKASAGAGETNENGVKSEVGACGEAASVPSDAVMQPSISEWHRRQNYLSVVPDPNIDEVCVTVVAHEVRQWKLHRWKASETSDVETSPAVEEGAKDMLLDFDMTTRCRLLAGDPSREAKTSSVQAEGYKLMVPWEPPATLQVSGPRCAVHAFASPVAQKAEVHLLALPLEAVNGESLPAAVRCVFASLTSDEEEVATVCASPDGRWLAVGMTSGRIGLFDICSAYRIWTERFCSPDGASDSEMPARTASVMCQPTCAYTGLMPIPGMASAPIRTIAFHRDSCVLFALGRSLKCWRMPVEAPASVEDAAREVGEYVWTQKLTCLTVLPPPAASSSDVELPSSVAEICVGDETGRLTLLKLWKPTY</sequence>
<evidence type="ECO:0000256" key="1">
    <source>
        <dbReference type="SAM" id="MobiDB-lite"/>
    </source>
</evidence>
<dbReference type="SMART" id="SM00320">
    <property type="entry name" value="WD40"/>
    <property type="match status" value="5"/>
</dbReference>